<keyword evidence="2" id="KW-0808">Transferase</keyword>
<dbReference type="InterPro" id="IPR051531">
    <property type="entry name" value="N-acetyltransferase"/>
</dbReference>
<protein>
    <submittedName>
        <fullName evidence="2">Putative acetyltransferase</fullName>
    </submittedName>
</protein>
<dbReference type="eggNOG" id="COG1670">
    <property type="taxonomic scope" value="Bacteria"/>
</dbReference>
<dbReference type="GO" id="GO:0016747">
    <property type="term" value="F:acyltransferase activity, transferring groups other than amino-acyl groups"/>
    <property type="evidence" value="ECO:0007669"/>
    <property type="project" value="InterPro"/>
</dbReference>
<organism evidence="2 3">
    <name type="scientific">Vibrio ezurae NBRC 102218</name>
    <dbReference type="NCBI Taxonomy" id="1219080"/>
    <lineage>
        <taxon>Bacteria</taxon>
        <taxon>Pseudomonadati</taxon>
        <taxon>Pseudomonadota</taxon>
        <taxon>Gammaproteobacteria</taxon>
        <taxon>Vibrionales</taxon>
        <taxon>Vibrionaceae</taxon>
        <taxon>Vibrio</taxon>
    </lineage>
</organism>
<dbReference type="Pfam" id="PF13302">
    <property type="entry name" value="Acetyltransf_3"/>
    <property type="match status" value="1"/>
</dbReference>
<dbReference type="STRING" id="1219080.VEZ01S_39_00140"/>
<dbReference type="InterPro" id="IPR000182">
    <property type="entry name" value="GNAT_dom"/>
</dbReference>
<dbReference type="RefSeq" id="WP_021714418.1">
    <property type="nucleotide sequence ID" value="NZ_BATM01000039.1"/>
</dbReference>
<accession>U3ALD1</accession>
<dbReference type="PANTHER" id="PTHR43792:SF1">
    <property type="entry name" value="N-ACETYLTRANSFERASE DOMAIN-CONTAINING PROTEIN"/>
    <property type="match status" value="1"/>
</dbReference>
<dbReference type="InterPro" id="IPR016181">
    <property type="entry name" value="Acyl_CoA_acyltransferase"/>
</dbReference>
<evidence type="ECO:0000313" key="2">
    <source>
        <dbReference type="EMBL" id="GAD80716.1"/>
    </source>
</evidence>
<name>U3ALD1_9VIBR</name>
<proteinExistence type="predicted"/>
<evidence type="ECO:0000259" key="1">
    <source>
        <dbReference type="PROSITE" id="PS51186"/>
    </source>
</evidence>
<dbReference type="PROSITE" id="PS51186">
    <property type="entry name" value="GNAT"/>
    <property type="match status" value="1"/>
</dbReference>
<dbReference type="EMBL" id="BATM01000039">
    <property type="protein sequence ID" value="GAD80716.1"/>
    <property type="molecule type" value="Genomic_DNA"/>
</dbReference>
<dbReference type="Gene3D" id="3.40.630.30">
    <property type="match status" value="1"/>
</dbReference>
<dbReference type="SUPFAM" id="SSF55729">
    <property type="entry name" value="Acyl-CoA N-acyltransferases (Nat)"/>
    <property type="match status" value="1"/>
</dbReference>
<dbReference type="Proteomes" id="UP000016562">
    <property type="component" value="Unassembled WGS sequence"/>
</dbReference>
<feature type="domain" description="N-acetyltransferase" evidence="1">
    <location>
        <begin position="8"/>
        <end position="178"/>
    </location>
</feature>
<comment type="caution">
    <text evidence="2">The sequence shown here is derived from an EMBL/GenBank/DDBJ whole genome shotgun (WGS) entry which is preliminary data.</text>
</comment>
<sequence length="184" mass="21566">MILQTNRLRLRPWTPSDFNDFIEMNRHPKVMRFFPSCLTPLQSIESARRLSEELQLQGWGMWVVEKRFSKQFVGILGLQQRSAEDGILVKPFKEIAWRLHARYWGQGFASEAAEAVLEYAFEHLNIDAVYSLTALVNLPSQRVMQKIGMLDTQANFQHPRLDVNSTLSWHCLYKITQQQWKATR</sequence>
<evidence type="ECO:0000313" key="3">
    <source>
        <dbReference type="Proteomes" id="UP000016562"/>
    </source>
</evidence>
<dbReference type="AlphaFoldDB" id="U3ALD1"/>
<dbReference type="PANTHER" id="PTHR43792">
    <property type="entry name" value="GNAT FAMILY, PUTATIVE (AFU_ORTHOLOGUE AFUA_3G00765)-RELATED-RELATED"/>
    <property type="match status" value="1"/>
</dbReference>
<reference evidence="2 3" key="1">
    <citation type="submission" date="2013-09" db="EMBL/GenBank/DDBJ databases">
        <title>Whole genome shotgun sequence of Vibrio ezurae NBRC 102218.</title>
        <authorList>
            <person name="Yoshida I."/>
            <person name="Hosoyama A."/>
            <person name="Numata M."/>
            <person name="Hashimoto M."/>
            <person name="Hosoyama Y."/>
            <person name="Tsuchikane K."/>
            <person name="Noguchi M."/>
            <person name="Hirakata S."/>
            <person name="Ichikawa N."/>
            <person name="Ohji S."/>
            <person name="Yamazoe A."/>
            <person name="Fujita N."/>
        </authorList>
    </citation>
    <scope>NUCLEOTIDE SEQUENCE [LARGE SCALE GENOMIC DNA]</scope>
    <source>
        <strain evidence="2 3">NBRC 102218</strain>
    </source>
</reference>
<keyword evidence="3" id="KW-1185">Reference proteome</keyword>
<gene>
    <name evidence="2" type="ORF">VEZ01S_39_00140</name>
</gene>
<dbReference type="OrthoDB" id="9801656at2"/>